<evidence type="ECO:0000313" key="14">
    <source>
        <dbReference type="EMBL" id="KAK0389137.1"/>
    </source>
</evidence>
<comment type="caution">
    <text evidence="14">The sequence shown here is derived from an EMBL/GenBank/DDBJ whole genome shotgun (WGS) entry which is preliminary data.</text>
</comment>
<feature type="modified residue" description="2',4',5'-topaquinone" evidence="8">
    <location>
        <position position="467"/>
    </location>
</feature>
<dbReference type="PANTHER" id="PTHR10638">
    <property type="entry name" value="COPPER AMINE OXIDASE"/>
    <property type="match status" value="1"/>
</dbReference>
<dbReference type="GO" id="GO:0005507">
    <property type="term" value="F:copper ion binding"/>
    <property type="evidence" value="ECO:0007669"/>
    <property type="project" value="InterPro"/>
</dbReference>
<dbReference type="InterPro" id="IPR015800">
    <property type="entry name" value="Cu_amine_oxidase_N2"/>
</dbReference>
<evidence type="ECO:0000256" key="8">
    <source>
        <dbReference type="PIRSR" id="PIRSR600269-51"/>
    </source>
</evidence>
<comment type="cofactor">
    <cofactor evidence="1">
        <name>Cu cation</name>
        <dbReference type="ChEBI" id="CHEBI:23378"/>
    </cofactor>
</comment>
<dbReference type="Pfam" id="PF01179">
    <property type="entry name" value="Cu_amine_oxid"/>
    <property type="match status" value="1"/>
</dbReference>
<dbReference type="EMBL" id="JAPDFR010000002">
    <property type="protein sequence ID" value="KAK0389137.1"/>
    <property type="molecule type" value="Genomic_DNA"/>
</dbReference>
<feature type="domain" description="Copper amine oxidase N2-terminal" evidence="12">
    <location>
        <begin position="74"/>
        <end position="143"/>
    </location>
</feature>
<organism evidence="14 15">
    <name type="scientific">Sarocladium strictum</name>
    <name type="common">Black bundle disease fungus</name>
    <name type="synonym">Acremonium strictum</name>
    <dbReference type="NCBI Taxonomy" id="5046"/>
    <lineage>
        <taxon>Eukaryota</taxon>
        <taxon>Fungi</taxon>
        <taxon>Dikarya</taxon>
        <taxon>Ascomycota</taxon>
        <taxon>Pezizomycotina</taxon>
        <taxon>Sordariomycetes</taxon>
        <taxon>Hypocreomycetidae</taxon>
        <taxon>Hypocreales</taxon>
        <taxon>Sarocladiaceae</taxon>
        <taxon>Sarocladium</taxon>
    </lineage>
</organism>
<dbReference type="GO" id="GO:0048038">
    <property type="term" value="F:quinone binding"/>
    <property type="evidence" value="ECO:0007669"/>
    <property type="project" value="InterPro"/>
</dbReference>
<dbReference type="GO" id="GO:0009308">
    <property type="term" value="P:amine metabolic process"/>
    <property type="evidence" value="ECO:0007669"/>
    <property type="project" value="UniProtKB-UniRule"/>
</dbReference>
<dbReference type="PRINTS" id="PR00766">
    <property type="entry name" value="CUDAOXIDASE"/>
</dbReference>
<comment type="PTM">
    <text evidence="8 9">Topaquinone (TPQ) is generated by copper-dependent autoxidation of a specific tyrosyl residue.</text>
</comment>
<gene>
    <name evidence="14" type="ORF">NLU13_2712</name>
</gene>
<reference evidence="14" key="1">
    <citation type="submission" date="2022-10" db="EMBL/GenBank/DDBJ databases">
        <title>Determination and structural analysis of whole genome sequence of Sarocladium strictum F4-1.</title>
        <authorList>
            <person name="Hu L."/>
            <person name="Jiang Y."/>
        </authorList>
    </citation>
    <scope>NUCLEOTIDE SEQUENCE</scope>
    <source>
        <strain evidence="14">F4-1</strain>
    </source>
</reference>
<evidence type="ECO:0000256" key="7">
    <source>
        <dbReference type="PIRSR" id="PIRSR600269-50"/>
    </source>
</evidence>
<dbReference type="GO" id="GO:0008131">
    <property type="term" value="F:primary methylamine oxidase activity"/>
    <property type="evidence" value="ECO:0007669"/>
    <property type="project" value="InterPro"/>
</dbReference>
<dbReference type="Gene3D" id="2.70.98.20">
    <property type="entry name" value="Copper amine oxidase, catalytic domain"/>
    <property type="match status" value="1"/>
</dbReference>
<dbReference type="GO" id="GO:0005886">
    <property type="term" value="C:plasma membrane"/>
    <property type="evidence" value="ECO:0007669"/>
    <property type="project" value="TreeGrafter"/>
</dbReference>
<keyword evidence="6 9" id="KW-0186">Copper</keyword>
<dbReference type="AlphaFoldDB" id="A0AA39GKP9"/>
<feature type="signal peptide" evidence="10">
    <location>
        <begin position="1"/>
        <end position="22"/>
    </location>
</feature>
<dbReference type="SUPFAM" id="SSF54416">
    <property type="entry name" value="Amine oxidase N-terminal region"/>
    <property type="match status" value="2"/>
</dbReference>
<evidence type="ECO:0000256" key="9">
    <source>
        <dbReference type="RuleBase" id="RU000672"/>
    </source>
</evidence>
<dbReference type="PANTHER" id="PTHR10638:SF20">
    <property type="entry name" value="AMINE OXIDASE"/>
    <property type="match status" value="1"/>
</dbReference>
<feature type="active site" description="Proton acceptor" evidence="7">
    <location>
        <position position="386"/>
    </location>
</feature>
<protein>
    <recommendedName>
        <fullName evidence="9">Amine oxidase</fullName>
        <ecNumber evidence="9">1.4.3.-</ecNumber>
    </recommendedName>
</protein>
<comment type="similarity">
    <text evidence="2 9">Belongs to the copper/topaquinone oxidase family.</text>
</comment>
<dbReference type="SUPFAM" id="SSF49998">
    <property type="entry name" value="Amine oxidase catalytic domain"/>
    <property type="match status" value="1"/>
</dbReference>
<dbReference type="InterPro" id="IPR015328">
    <property type="entry name" value="DUF1965"/>
</dbReference>
<evidence type="ECO:0000256" key="6">
    <source>
        <dbReference type="ARBA" id="ARBA00023008"/>
    </source>
</evidence>
<evidence type="ECO:0000313" key="15">
    <source>
        <dbReference type="Proteomes" id="UP001175261"/>
    </source>
</evidence>
<evidence type="ECO:0000259" key="12">
    <source>
        <dbReference type="Pfam" id="PF02727"/>
    </source>
</evidence>
<dbReference type="Pfam" id="PF09248">
    <property type="entry name" value="DUF1965"/>
    <property type="match status" value="1"/>
</dbReference>
<feature type="chain" id="PRO_5041446385" description="Amine oxidase" evidence="10">
    <location>
        <begin position="23"/>
        <end position="774"/>
    </location>
</feature>
<keyword evidence="4 7" id="KW-0801">TPQ</keyword>
<dbReference type="Proteomes" id="UP001175261">
    <property type="component" value="Unassembled WGS sequence"/>
</dbReference>
<evidence type="ECO:0000256" key="5">
    <source>
        <dbReference type="ARBA" id="ARBA00023002"/>
    </source>
</evidence>
<feature type="domain" description="DUF1965" evidence="13">
    <location>
        <begin position="235"/>
        <end position="301"/>
    </location>
</feature>
<evidence type="ECO:0000256" key="4">
    <source>
        <dbReference type="ARBA" id="ARBA00022772"/>
    </source>
</evidence>
<evidence type="ECO:0000259" key="11">
    <source>
        <dbReference type="Pfam" id="PF01179"/>
    </source>
</evidence>
<dbReference type="EC" id="1.4.3.-" evidence="9"/>
<keyword evidence="10" id="KW-0732">Signal</keyword>
<dbReference type="InterPro" id="IPR015798">
    <property type="entry name" value="Cu_amine_oxidase_C"/>
</dbReference>
<keyword evidence="15" id="KW-1185">Reference proteome</keyword>
<keyword evidence="5 9" id="KW-0560">Oxidoreductase</keyword>
<sequence length="774" mass="86269">MRFLSSVLAACVGLAIPTTAFSDRRLERDYVEKRAGESCLGEQPPPVAPHKNFWGSLTKEETRDVLALLHSDAVGFNLTQAADAGSRDNRIMSVELMMPNKTEVLPFLSNSCGTPDRYALAAVMFGAPDEAYVQEFKVGPLPINNASAVLPFTFTNTRKNPKITVINPDSAEYGEFNLKNMKDAEDVTKRLWNLTVDDGLQVPLAFAAPITVSEDKVIMWQGFNAPVTSIFDTISLLPLGLYMRTDITGRDASKWKVTGWVYNNVFYPTLNDFRKVVNDPNFKSLGANVDDLWAHTRTHGDPLPLDDLPPPAAIQAGKQRFAVDEEESYVTWMDFSFYVSLTRDNGLRLFDVRYRGKRILYELGMDEAIAHYAGIDPVQSGTCYFDSLTGFGPTMISLVKGYDCPAYSHYLNVSQTTGETTYTQKEALCMFEIDKGYPIQRHSWAGHTTVTKNIAFNVRAIYTIGNYDYMTTYQFSLDGSIEVAVRASGYISSAFYAQNEDYGFKIHDSLSGSLHDHVITFKADFDILGEANSMEKIAIVPTNETYNWSEGKTHSTMKAVRSFIETEDEGKINWSPNGGSMYAVVNKDKKNQYGEYPGYRILPASGVAHLTVENSDVTKNAAHHTTHHLYVTQHKDKELYAVGAYNSLSPEDPQVDFNEYFNGESLSQEDIVVWFNLGMHHMPHTGDLPNTVFSTAHSAITIEPLNYLQGDPSQASTQQILIKTTDGAAELTHYGAQEATCPVDLSQLNPDLTKYANSISVLKYPFDRSKPDRA</sequence>
<evidence type="ECO:0000256" key="2">
    <source>
        <dbReference type="ARBA" id="ARBA00007983"/>
    </source>
</evidence>
<evidence type="ECO:0000256" key="1">
    <source>
        <dbReference type="ARBA" id="ARBA00001935"/>
    </source>
</evidence>
<keyword evidence="3 9" id="KW-0479">Metal-binding</keyword>
<comment type="cofactor">
    <cofactor evidence="9">
        <name>Cu cation</name>
        <dbReference type="ChEBI" id="CHEBI:23378"/>
    </cofactor>
    <text evidence="9">Contains 1 topaquinone per subunit.</text>
</comment>
<accession>A0AA39GKP9</accession>
<dbReference type="InterPro" id="IPR036460">
    <property type="entry name" value="Cu_amine_oxidase_C_sf"/>
</dbReference>
<evidence type="ECO:0000256" key="3">
    <source>
        <dbReference type="ARBA" id="ARBA00022723"/>
    </source>
</evidence>
<feature type="domain" description="Copper amine oxidase catalytic" evidence="11">
    <location>
        <begin position="314"/>
        <end position="713"/>
    </location>
</feature>
<dbReference type="Pfam" id="PF02727">
    <property type="entry name" value="Cu_amine_oxidN2"/>
    <property type="match status" value="1"/>
</dbReference>
<dbReference type="InterPro" id="IPR000269">
    <property type="entry name" value="Cu_amine_oxidase"/>
</dbReference>
<dbReference type="InterPro" id="IPR016182">
    <property type="entry name" value="Cu_amine_oxidase_N-reg"/>
</dbReference>
<dbReference type="Gene3D" id="3.10.450.40">
    <property type="match status" value="2"/>
</dbReference>
<proteinExistence type="inferred from homology"/>
<name>A0AA39GKP9_SARSR</name>
<feature type="active site" description="Schiff-base intermediate with substrate; via topaquinone" evidence="7">
    <location>
        <position position="467"/>
    </location>
</feature>
<evidence type="ECO:0000259" key="13">
    <source>
        <dbReference type="Pfam" id="PF09248"/>
    </source>
</evidence>
<evidence type="ECO:0000256" key="10">
    <source>
        <dbReference type="SAM" id="SignalP"/>
    </source>
</evidence>